<dbReference type="OrthoDB" id="2325291at2759"/>
<dbReference type="CDD" id="cd09917">
    <property type="entry name" value="F-box_SF"/>
    <property type="match status" value="1"/>
</dbReference>
<reference evidence="2" key="1">
    <citation type="submission" date="2021-06" db="EMBL/GenBank/DDBJ databases">
        <authorList>
            <person name="Kallberg Y."/>
            <person name="Tangrot J."/>
            <person name="Rosling A."/>
        </authorList>
    </citation>
    <scope>NUCLEOTIDE SEQUENCE</scope>
    <source>
        <strain evidence="2">MA453B</strain>
    </source>
</reference>
<feature type="domain" description="F-box" evidence="1">
    <location>
        <begin position="52"/>
        <end position="95"/>
    </location>
</feature>
<sequence>MRMSLRIQGKSPIDFNVSSTNTRQPKAISNFQGVRRSDRLRDKHKLVEKEKIPQLPDDIIRNVFEFVAFQCRFACLLVSRRWCRLMVPIIWRTPFATKYIKYPWTGGKFWLSDIIATYIACLDPQSKFFLRQHGIKIPHSKKPLFQYQKFLYEFHLPQLEKVVINWYSNSQNIDQDLKYLCWHWREPNDQRTKIIKRRIMLLMTEISKLLFNSAYIKRTDFTIQFNSIFVPPLDTFNRFLVFSEDISFLKICNSDSNINFPENLRESTNELLCSMNSSFHNLNYIDITGHDVLNPLIISLIKNQKHLNSLVIRWARVINPILKILSTNTFSTLSWLGFDMVHVRLKTFQLLSACKKLESLVLYNVMELHAEPEVNIPWDLERPLSIKKLYIFDDGRYATNIRPSFIEIFRIVKESLQELTIDILYPHQSRDIISAMMKTCTNIKYLALHIKQIDTTDEFNKWLQFSKLQSLILKSKFNNKNFGTYIQELSEFFPESLTYLDLDSYITPKELELLLRSTIHINFKKVGLNSTKGITDEHLHILMKYSEFYKTLEEVTYDRWVVQHMNRFDRFDRRMMFTCNNGLKFSELSNEKLEKAGRFIKVIRKEQFLPFENPLTKYHDYKLPWE</sequence>
<protein>
    <submittedName>
        <fullName evidence="2">17527_t:CDS:1</fullName>
    </submittedName>
</protein>
<dbReference type="Pfam" id="PF12937">
    <property type="entry name" value="F-box-like"/>
    <property type="match status" value="1"/>
</dbReference>
<comment type="caution">
    <text evidence="2">The sequence shown here is derived from an EMBL/GenBank/DDBJ whole genome shotgun (WGS) entry which is preliminary data.</text>
</comment>
<proteinExistence type="predicted"/>
<gene>
    <name evidence="2" type="ORF">DERYTH_LOCUS4265</name>
</gene>
<name>A0A9N9FEX7_9GLOM</name>
<dbReference type="AlphaFoldDB" id="A0A9N9FEX7"/>
<evidence type="ECO:0000313" key="3">
    <source>
        <dbReference type="Proteomes" id="UP000789405"/>
    </source>
</evidence>
<evidence type="ECO:0000313" key="2">
    <source>
        <dbReference type="EMBL" id="CAG8529313.1"/>
    </source>
</evidence>
<dbReference type="InterPro" id="IPR001810">
    <property type="entry name" value="F-box_dom"/>
</dbReference>
<dbReference type="Gene3D" id="1.20.1280.50">
    <property type="match status" value="1"/>
</dbReference>
<accession>A0A9N9FEX7</accession>
<organism evidence="2 3">
    <name type="scientific">Dentiscutata erythropus</name>
    <dbReference type="NCBI Taxonomy" id="1348616"/>
    <lineage>
        <taxon>Eukaryota</taxon>
        <taxon>Fungi</taxon>
        <taxon>Fungi incertae sedis</taxon>
        <taxon>Mucoromycota</taxon>
        <taxon>Glomeromycotina</taxon>
        <taxon>Glomeromycetes</taxon>
        <taxon>Diversisporales</taxon>
        <taxon>Gigasporaceae</taxon>
        <taxon>Dentiscutata</taxon>
    </lineage>
</organism>
<dbReference type="Gene3D" id="3.80.10.10">
    <property type="entry name" value="Ribonuclease Inhibitor"/>
    <property type="match status" value="1"/>
</dbReference>
<dbReference type="SUPFAM" id="SSF52047">
    <property type="entry name" value="RNI-like"/>
    <property type="match status" value="1"/>
</dbReference>
<dbReference type="Proteomes" id="UP000789405">
    <property type="component" value="Unassembled WGS sequence"/>
</dbReference>
<dbReference type="SUPFAM" id="SSF81383">
    <property type="entry name" value="F-box domain"/>
    <property type="match status" value="1"/>
</dbReference>
<evidence type="ECO:0000259" key="1">
    <source>
        <dbReference type="Pfam" id="PF12937"/>
    </source>
</evidence>
<dbReference type="InterPro" id="IPR032675">
    <property type="entry name" value="LRR_dom_sf"/>
</dbReference>
<dbReference type="EMBL" id="CAJVPY010001614">
    <property type="protein sequence ID" value="CAG8529313.1"/>
    <property type="molecule type" value="Genomic_DNA"/>
</dbReference>
<dbReference type="InterPro" id="IPR036047">
    <property type="entry name" value="F-box-like_dom_sf"/>
</dbReference>
<keyword evidence="3" id="KW-1185">Reference proteome</keyword>